<dbReference type="OrthoDB" id="2417337at2"/>
<dbReference type="Pfam" id="PF06338">
    <property type="entry name" value="ComK"/>
    <property type="match status" value="1"/>
</dbReference>
<dbReference type="Proteomes" id="UP000276443">
    <property type="component" value="Unassembled WGS sequence"/>
</dbReference>
<comment type="caution">
    <text evidence="1">The sequence shown here is derived from an EMBL/GenBank/DDBJ whole genome shotgun (WGS) entry which is preliminary data.</text>
</comment>
<dbReference type="AlphaFoldDB" id="A0A3N5B9P9"/>
<dbReference type="InterPro" id="IPR010461">
    <property type="entry name" value="ComK"/>
</dbReference>
<reference evidence="1 2" key="1">
    <citation type="submission" date="2018-11" db="EMBL/GenBank/DDBJ databases">
        <title>Genomic Encyclopedia of Type Strains, Phase IV (KMG-IV): sequencing the most valuable type-strain genomes for metagenomic binning, comparative biology and taxonomic classification.</title>
        <authorList>
            <person name="Goeker M."/>
        </authorList>
    </citation>
    <scope>NUCLEOTIDE SEQUENCE [LARGE SCALE GENOMIC DNA]</scope>
    <source>
        <strain evidence="1 2">DSM 18090</strain>
    </source>
</reference>
<organism evidence="1 2">
    <name type="scientific">Aquisalibacillus elongatus</name>
    <dbReference type="NCBI Taxonomy" id="485577"/>
    <lineage>
        <taxon>Bacteria</taxon>
        <taxon>Bacillati</taxon>
        <taxon>Bacillota</taxon>
        <taxon>Bacilli</taxon>
        <taxon>Bacillales</taxon>
        <taxon>Bacillaceae</taxon>
        <taxon>Aquisalibacillus</taxon>
    </lineage>
</organism>
<sequence>MVNSKKVDTYTITNQTMVISPNYDPIYQTKIYERDEVYLCKQTPLKIIDSSCIKQGAATFKGRKQAAEHVTGKKVMLPIPVEPYKGIILMPTKKVKDPYCTWIAYCHVKEIQHLSKNKNETELIFYNDQTYRVEIPPTRMQNQILLASFVFGYFIKEQYIS</sequence>
<name>A0A3N5B9P9_9BACI</name>
<accession>A0A3N5B9P9</accession>
<evidence type="ECO:0000313" key="2">
    <source>
        <dbReference type="Proteomes" id="UP000276443"/>
    </source>
</evidence>
<dbReference type="EMBL" id="RKRF01000008">
    <property type="protein sequence ID" value="RPF54133.1"/>
    <property type="molecule type" value="Genomic_DNA"/>
</dbReference>
<evidence type="ECO:0000313" key="1">
    <source>
        <dbReference type="EMBL" id="RPF54133.1"/>
    </source>
</evidence>
<keyword evidence="2" id="KW-1185">Reference proteome</keyword>
<protein>
    <submittedName>
        <fullName evidence="1">Competence protein ComK</fullName>
    </submittedName>
</protein>
<dbReference type="GO" id="GO:0030420">
    <property type="term" value="P:establishment of competence for transformation"/>
    <property type="evidence" value="ECO:0007669"/>
    <property type="project" value="InterPro"/>
</dbReference>
<proteinExistence type="predicted"/>
<gene>
    <name evidence="1" type="ORF">EDC24_1322</name>
</gene>
<dbReference type="RefSeq" id="WP_124220881.1">
    <property type="nucleotide sequence ID" value="NZ_RKRF01000008.1"/>
</dbReference>